<dbReference type="KEGG" id="cvn:111106965"/>
<dbReference type="OrthoDB" id="5819442at2759"/>
<evidence type="ECO:0000313" key="1">
    <source>
        <dbReference type="Proteomes" id="UP000694844"/>
    </source>
</evidence>
<dbReference type="Gene3D" id="2.170.15.10">
    <property type="entry name" value="Proaerolysin, chain A, domain 3"/>
    <property type="match status" value="1"/>
</dbReference>
<evidence type="ECO:0000313" key="2">
    <source>
        <dbReference type="RefSeq" id="XP_022297569.1"/>
    </source>
</evidence>
<dbReference type="SUPFAM" id="SSF56973">
    <property type="entry name" value="Aerolisin/ETX pore-forming domain"/>
    <property type="match status" value="1"/>
</dbReference>
<dbReference type="GeneID" id="111106965"/>
<gene>
    <name evidence="2" type="primary">LOC111106965</name>
</gene>
<dbReference type="AlphaFoldDB" id="A0A8B8B4H7"/>
<dbReference type="Proteomes" id="UP000694844">
    <property type="component" value="Chromosome 8"/>
</dbReference>
<dbReference type="PANTHER" id="PTHR39369:SF6">
    <property type="entry name" value="LIN-24 (TWENTY-FOUR) LIKE"/>
    <property type="match status" value="1"/>
</dbReference>
<dbReference type="CDD" id="cd20237">
    <property type="entry name" value="PFM_LIN24-like"/>
    <property type="match status" value="1"/>
</dbReference>
<dbReference type="RefSeq" id="XP_022297569.1">
    <property type="nucleotide sequence ID" value="XM_022441861.1"/>
</dbReference>
<keyword evidence="1" id="KW-1185">Reference proteome</keyword>
<sequence>MSSVDTLRVNLQDLFEEYAWKKFTEDWNIVKRVFRRRSKYYFGIRWELLEFKHETTKYDDRLEAVNATPGGVSISGESGAKSGCPMVSNDVVLYQAEYKNKTPLKQEYTFSSTRQTTSSTTVELHETYTKGHECNIEISVPGDAVTVGAGLSGNLSVSNIDKESFESTTTWTVDTKVEVESGHRAEAKVYVSERNSIADFEVKTTMKIVDGKDFPIVIRRMSDDKIVYVTHVRYLEGVFWDLIQKDEEDENKDKEPKKFQISEYIDNSELWTGPLCRHEIITYTRGTCKSVSWRNQHVEVQSERMSSYTALE</sequence>
<name>A0A8B8B4H7_CRAVI</name>
<protein>
    <submittedName>
        <fullName evidence="2">Uncharacterized protein LOC111106965</fullName>
    </submittedName>
</protein>
<accession>A0A8B8B4H7</accession>
<reference evidence="2" key="1">
    <citation type="submission" date="2025-08" db="UniProtKB">
        <authorList>
            <consortium name="RefSeq"/>
        </authorList>
    </citation>
    <scope>IDENTIFICATION</scope>
    <source>
        <tissue evidence="2">Whole sample</tissue>
    </source>
</reference>
<dbReference type="PANTHER" id="PTHR39369">
    <property type="entry name" value="LIN-24 (TWENTY-FOUR) LIKE"/>
    <property type="match status" value="1"/>
</dbReference>
<organism evidence="1 2">
    <name type="scientific">Crassostrea virginica</name>
    <name type="common">Eastern oyster</name>
    <dbReference type="NCBI Taxonomy" id="6565"/>
    <lineage>
        <taxon>Eukaryota</taxon>
        <taxon>Metazoa</taxon>
        <taxon>Spiralia</taxon>
        <taxon>Lophotrochozoa</taxon>
        <taxon>Mollusca</taxon>
        <taxon>Bivalvia</taxon>
        <taxon>Autobranchia</taxon>
        <taxon>Pteriomorphia</taxon>
        <taxon>Ostreida</taxon>
        <taxon>Ostreoidea</taxon>
        <taxon>Ostreidae</taxon>
        <taxon>Crassostrea</taxon>
    </lineage>
</organism>
<proteinExistence type="predicted"/>